<keyword evidence="1" id="KW-0812">Transmembrane</keyword>
<dbReference type="EMBL" id="FAUH01000028">
    <property type="protein sequence ID" value="CUU67514.1"/>
    <property type="molecule type" value="Genomic_DNA"/>
</dbReference>
<evidence type="ECO:0000313" key="7">
    <source>
        <dbReference type="Proteomes" id="UP000182498"/>
    </source>
</evidence>
<feature type="non-terminal residue" evidence="2">
    <location>
        <position position="1"/>
    </location>
</feature>
<accession>A0A0X2NIU9</accession>
<gene>
    <name evidence="2" type="ORF">CVAR292_00001</name>
    <name evidence="3" type="ORF">CVAR292_01918</name>
    <name evidence="4" type="ORF">CVAR292_02021</name>
    <name evidence="5" type="ORF">CVAR292_02857</name>
    <name evidence="6" type="ORF">CVAR292_02877</name>
</gene>
<evidence type="ECO:0000313" key="2">
    <source>
        <dbReference type="EMBL" id="CUU64698.1"/>
    </source>
</evidence>
<name>A0A0X2NIU9_9CORY</name>
<evidence type="ECO:0000313" key="6">
    <source>
        <dbReference type="EMBL" id="CUU67514.1"/>
    </source>
</evidence>
<dbReference type="AlphaFoldDB" id="A0A0X2NIU9"/>
<dbReference type="Proteomes" id="UP000182498">
    <property type="component" value="Unassembled WGS sequence"/>
</dbReference>
<reference evidence="2" key="1">
    <citation type="submission" date="2015-11" db="EMBL/GenBank/DDBJ databases">
        <authorList>
            <person name="Zhang Y."/>
            <person name="Guo Z."/>
        </authorList>
    </citation>
    <scope>NUCLEOTIDE SEQUENCE [LARGE SCALE GENOMIC DNA]</scope>
    <source>
        <strain evidence="2">Mu292</strain>
    </source>
</reference>
<dbReference type="EMBL" id="FAUH01000001">
    <property type="protein sequence ID" value="CUU64698.1"/>
    <property type="molecule type" value="Genomic_DNA"/>
</dbReference>
<dbReference type="EMBL" id="FAUH01000013">
    <property type="protein sequence ID" value="CUU66674.1"/>
    <property type="molecule type" value="Genomic_DNA"/>
</dbReference>
<keyword evidence="1" id="KW-0472">Membrane</keyword>
<dbReference type="EMBL" id="FAUH01000013">
    <property type="protein sequence ID" value="CUU66572.1"/>
    <property type="molecule type" value="Genomic_DNA"/>
</dbReference>
<protein>
    <submittedName>
        <fullName evidence="2">Transposase DDE domain</fullName>
    </submittedName>
</protein>
<evidence type="ECO:0000256" key="1">
    <source>
        <dbReference type="SAM" id="Phobius"/>
    </source>
</evidence>
<organism evidence="2 7">
    <name type="scientific">Corynebacterium variabile</name>
    <dbReference type="NCBI Taxonomy" id="1727"/>
    <lineage>
        <taxon>Bacteria</taxon>
        <taxon>Bacillati</taxon>
        <taxon>Actinomycetota</taxon>
        <taxon>Actinomycetes</taxon>
        <taxon>Mycobacteriales</taxon>
        <taxon>Corynebacteriaceae</taxon>
        <taxon>Corynebacterium</taxon>
    </lineage>
</organism>
<evidence type="ECO:0000313" key="5">
    <source>
        <dbReference type="EMBL" id="CUU67494.1"/>
    </source>
</evidence>
<keyword evidence="7" id="KW-1185">Reference proteome</keyword>
<dbReference type="EMBL" id="FAUH01000027">
    <property type="protein sequence ID" value="CUU67494.1"/>
    <property type="molecule type" value="Genomic_DNA"/>
</dbReference>
<dbReference type="OrthoDB" id="4546548at2"/>
<feature type="transmembrane region" description="Helical" evidence="1">
    <location>
        <begin position="20"/>
        <end position="38"/>
    </location>
</feature>
<evidence type="ECO:0000313" key="3">
    <source>
        <dbReference type="EMBL" id="CUU66572.1"/>
    </source>
</evidence>
<keyword evidence="1" id="KW-1133">Transmembrane helix</keyword>
<sequence>FNLLKQWRGLATRYDKLAVIYRGAAVLAAIVAWLRALGDTP</sequence>
<proteinExistence type="predicted"/>
<reference evidence="7" key="2">
    <citation type="submission" date="2015-11" db="EMBL/GenBank/DDBJ databases">
        <authorList>
            <person name="Dugat-Bony E."/>
        </authorList>
    </citation>
    <scope>NUCLEOTIDE SEQUENCE [LARGE SCALE GENOMIC DNA]</scope>
    <source>
        <strain evidence="7">Mu292</strain>
    </source>
</reference>
<evidence type="ECO:0000313" key="4">
    <source>
        <dbReference type="EMBL" id="CUU66674.1"/>
    </source>
</evidence>